<proteinExistence type="predicted"/>
<protein>
    <submittedName>
        <fullName evidence="1">Uncharacterized protein</fullName>
    </submittedName>
</protein>
<accession>A0A1W1BN18</accession>
<sequence>MRENLTHYKKVKISKDISLRYFYTFQTRKQFEGKWVIKSHSTRKYGVLDFSGLKILQKLHAFDLHHFEEIRGVIRQGIYNKTIIKPNGKIKIINEKIEEKTP</sequence>
<dbReference type="EMBL" id="FPHM01000021">
    <property type="protein sequence ID" value="SFV54934.1"/>
    <property type="molecule type" value="Genomic_DNA"/>
</dbReference>
<evidence type="ECO:0000313" key="1">
    <source>
        <dbReference type="EMBL" id="SFV54934.1"/>
    </source>
</evidence>
<name>A0A1W1BN18_9ZZZZ</name>
<reference evidence="1" key="1">
    <citation type="submission" date="2016-10" db="EMBL/GenBank/DDBJ databases">
        <authorList>
            <person name="de Groot N.N."/>
        </authorList>
    </citation>
    <scope>NUCLEOTIDE SEQUENCE</scope>
</reference>
<gene>
    <name evidence="1" type="ORF">MNB_SV-13-573</name>
</gene>
<organism evidence="1">
    <name type="scientific">hydrothermal vent metagenome</name>
    <dbReference type="NCBI Taxonomy" id="652676"/>
    <lineage>
        <taxon>unclassified sequences</taxon>
        <taxon>metagenomes</taxon>
        <taxon>ecological metagenomes</taxon>
    </lineage>
</organism>
<dbReference type="AlphaFoldDB" id="A0A1W1BN18"/>